<dbReference type="PROSITE" id="PS51379">
    <property type="entry name" value="4FE4S_FER_2"/>
    <property type="match status" value="6"/>
</dbReference>
<dbReference type="SUPFAM" id="SSF54862">
    <property type="entry name" value="4Fe-4S ferredoxins"/>
    <property type="match status" value="2"/>
</dbReference>
<comment type="caution">
    <text evidence="10">Lacks conserved residue(s) required for the propagation of feature annotation.</text>
</comment>
<dbReference type="InterPro" id="IPR007202">
    <property type="entry name" value="4Fe-4S_dom"/>
</dbReference>
<comment type="subunit">
    <text evidence="10">The complex is composed of six subunits: RnfA, RnfB, RnfC, RnfD, RnfE and RnfG.</text>
</comment>
<dbReference type="Proteomes" id="UP000449710">
    <property type="component" value="Unassembled WGS sequence"/>
</dbReference>
<evidence type="ECO:0000259" key="13">
    <source>
        <dbReference type="PROSITE" id="PS51656"/>
    </source>
</evidence>
<feature type="binding site" evidence="10">
    <location>
        <position position="143"/>
    </location>
    <ligand>
        <name>[4Fe-4S] cluster</name>
        <dbReference type="ChEBI" id="CHEBI:49883"/>
        <label>2</label>
    </ligand>
</feature>
<dbReference type="Gene3D" id="3.30.70.20">
    <property type="match status" value="4"/>
</dbReference>
<evidence type="ECO:0000256" key="7">
    <source>
        <dbReference type="ARBA" id="ARBA00023004"/>
    </source>
</evidence>
<dbReference type="EMBL" id="SUMG01000014">
    <property type="protein sequence ID" value="NBG88957.1"/>
    <property type="molecule type" value="Genomic_DNA"/>
</dbReference>
<dbReference type="NCBIfam" id="TIGR01944">
    <property type="entry name" value="rnfB"/>
    <property type="match status" value="1"/>
</dbReference>
<keyword evidence="10" id="KW-1003">Cell membrane</keyword>
<keyword evidence="8 10" id="KW-0411">Iron-sulfur</keyword>
<comment type="cofactor">
    <cofactor evidence="10">
        <name>[4Fe-4S] cluster</name>
        <dbReference type="ChEBI" id="CHEBI:49883"/>
    </cofactor>
    <text evidence="10">Binds 3 [4Fe-4S] clusters.</text>
</comment>
<feature type="binding site" evidence="10">
    <location>
        <position position="183"/>
    </location>
    <ligand>
        <name>[4Fe-4S] cluster</name>
        <dbReference type="ChEBI" id="CHEBI:49883"/>
        <label>2</label>
    </ligand>
</feature>
<comment type="function">
    <text evidence="10">Part of a membrane-bound complex that couples electron transfer with translocation of ions across the membrane.</text>
</comment>
<feature type="binding site" evidence="10">
    <location>
        <position position="54"/>
    </location>
    <ligand>
        <name>[4Fe-4S] cluster</name>
        <dbReference type="ChEBI" id="CHEBI:49883"/>
        <label>1</label>
    </ligand>
</feature>
<dbReference type="RefSeq" id="WP_160722128.1">
    <property type="nucleotide sequence ID" value="NZ_SUMG01000014.1"/>
</dbReference>
<evidence type="ECO:0000313" key="14">
    <source>
        <dbReference type="EMBL" id="NBG88957.1"/>
    </source>
</evidence>
<comment type="subcellular location">
    <subcellularLocation>
        <location evidence="10">Cell membrane</location>
    </subcellularLocation>
</comment>
<feature type="binding site" evidence="10">
    <location>
        <position position="179"/>
    </location>
    <ligand>
        <name>[4Fe-4S] cluster</name>
        <dbReference type="ChEBI" id="CHEBI:49883"/>
        <label>3</label>
    </ligand>
</feature>
<sequence>MNISDIIYPVVSLGGLGLIFGGGLAFASQKFAVKLDPLVQEVNDALPGLNCGACGYPGCSSFAKAVVEEVSSVDGCPVGGKSTAEEVAKVMGVEANVGERQVAKVICNADNKKAKEDFDYQGIEDCKAASKFNGGSKSCNYGCLGLSTCVRECPVDAIQITDNRIAKVDPDLCISCEKCVKVCPKNVIDMVPESQEVVITCKNEEKGKVVRQKCDVGCIGCQICVKSCPFDAINFENNLAFIDYDKCTNCHVCVEKCPTQAIEGDINNRKKAEIIQEKCIKCNICAKACPVDAIEGEVKEKHLVHEDQCIGCSVCAEKCPKDAIEMKKRK</sequence>
<feature type="binding site" evidence="10">
    <location>
        <position position="59"/>
    </location>
    <ligand>
        <name>[4Fe-4S] cluster</name>
        <dbReference type="ChEBI" id="CHEBI:49883"/>
        <label>1</label>
    </ligand>
</feature>
<dbReference type="InterPro" id="IPR017896">
    <property type="entry name" value="4Fe4S_Fe-S-bd"/>
</dbReference>
<keyword evidence="15" id="KW-1185">Reference proteome</keyword>
<evidence type="ECO:0000256" key="11">
    <source>
        <dbReference type="SAM" id="Phobius"/>
    </source>
</evidence>
<dbReference type="Gene3D" id="1.10.15.40">
    <property type="entry name" value="Electron transport complex subunit B, putative Fe-S cluster"/>
    <property type="match status" value="1"/>
</dbReference>
<keyword evidence="6 10" id="KW-0249">Electron transport</keyword>
<keyword evidence="9 10" id="KW-0472">Membrane</keyword>
<dbReference type="GO" id="GO:0046872">
    <property type="term" value="F:metal ion binding"/>
    <property type="evidence" value="ECO:0007669"/>
    <property type="project" value="UniProtKB-KW"/>
</dbReference>
<keyword evidence="11" id="KW-0812">Transmembrane</keyword>
<feature type="domain" description="4Fe-4S ferredoxin-type" evidence="12">
    <location>
        <begin position="270"/>
        <end position="299"/>
    </location>
</feature>
<evidence type="ECO:0000259" key="12">
    <source>
        <dbReference type="PROSITE" id="PS51379"/>
    </source>
</evidence>
<evidence type="ECO:0000313" key="15">
    <source>
        <dbReference type="Proteomes" id="UP000449710"/>
    </source>
</evidence>
<keyword evidence="3 10" id="KW-0479">Metal-binding</keyword>
<feature type="domain" description="4Fe-4S ferredoxin-type" evidence="12">
    <location>
        <begin position="128"/>
        <end position="163"/>
    </location>
</feature>
<keyword evidence="7 10" id="KW-0408">Iron</keyword>
<comment type="caution">
    <text evidence="14">The sequence shown here is derived from an EMBL/GenBank/DDBJ whole genome shotgun (WGS) entry which is preliminary data.</text>
</comment>
<keyword evidence="11" id="KW-1133">Transmembrane helix</keyword>
<evidence type="ECO:0000256" key="10">
    <source>
        <dbReference type="HAMAP-Rule" id="MF_00463"/>
    </source>
</evidence>
<dbReference type="InterPro" id="IPR050395">
    <property type="entry name" value="4Fe4S_Ferredoxin_RnfB"/>
</dbReference>
<evidence type="ECO:0000256" key="9">
    <source>
        <dbReference type="ARBA" id="ARBA00023136"/>
    </source>
</evidence>
<comment type="similarity">
    <text evidence="10">Belongs to the 4Fe4S bacterial-type ferredoxin family. RnfB subfamily.</text>
</comment>
<reference evidence="14 15" key="1">
    <citation type="submission" date="2019-04" db="EMBL/GenBank/DDBJ databases">
        <title>Isachenkonia alkalipeptolytica gen. nov. sp. nov. a new anaerobic, alkiliphilic organothrophic bacterium capable to reduce synthesized ferrihydrite isolated from a soda lake.</title>
        <authorList>
            <person name="Toshchakov S.V."/>
            <person name="Zavarzina D.G."/>
            <person name="Zhilina T.N."/>
            <person name="Kostrikina N.A."/>
            <person name="Kublanov I.V."/>
        </authorList>
    </citation>
    <scope>NUCLEOTIDE SEQUENCE [LARGE SCALE GENOMIC DNA]</scope>
    <source>
        <strain evidence="14 15">Z-1701</strain>
    </source>
</reference>
<feature type="binding site" evidence="10">
    <location>
        <position position="153"/>
    </location>
    <ligand>
        <name>[4Fe-4S] cluster</name>
        <dbReference type="ChEBI" id="CHEBI:49883"/>
        <label>3</label>
    </ligand>
</feature>
<dbReference type="AlphaFoldDB" id="A0AA43XLN2"/>
<feature type="domain" description="4Fe-4S ferredoxin-type" evidence="12">
    <location>
        <begin position="207"/>
        <end position="238"/>
    </location>
</feature>
<dbReference type="PANTHER" id="PTHR43560">
    <property type="entry name" value="ION-TRANSLOCATING OXIDOREDUCTASE COMPLEX SUBUNIT B"/>
    <property type="match status" value="1"/>
</dbReference>
<keyword evidence="2 10" id="KW-0004">4Fe-4S</keyword>
<feature type="region of interest" description="Hydrophobic" evidence="10">
    <location>
        <begin position="1"/>
        <end position="28"/>
    </location>
</feature>
<dbReference type="PROSITE" id="PS51656">
    <property type="entry name" value="4FE4S"/>
    <property type="match status" value="1"/>
</dbReference>
<dbReference type="Pfam" id="PF04060">
    <property type="entry name" value="FeS"/>
    <property type="match status" value="1"/>
</dbReference>
<dbReference type="GO" id="GO:0051539">
    <property type="term" value="F:4 iron, 4 sulfur cluster binding"/>
    <property type="evidence" value="ECO:0007669"/>
    <property type="project" value="UniProtKB-UniRule"/>
</dbReference>
<evidence type="ECO:0000256" key="2">
    <source>
        <dbReference type="ARBA" id="ARBA00022485"/>
    </source>
</evidence>
<keyword evidence="4 10" id="KW-0677">Repeat</keyword>
<feature type="domain" description="4Fe-4S ferredoxin-type" evidence="12">
    <location>
        <begin position="300"/>
        <end position="329"/>
    </location>
</feature>
<name>A0AA43XLN2_9CLOT</name>
<protein>
    <recommendedName>
        <fullName evidence="10">Ion-translocating oxidoreductase complex subunit B</fullName>
        <ecNumber evidence="10">7.-.-.-</ecNumber>
    </recommendedName>
    <alternativeName>
        <fullName evidence="10">Rnf electron transport complex subunit B</fullName>
    </alternativeName>
</protein>
<dbReference type="InterPro" id="IPR010207">
    <property type="entry name" value="Elect_transpt_cplx_RnfB/RsxB"/>
</dbReference>
<feature type="binding site" evidence="10">
    <location>
        <position position="149"/>
    </location>
    <ligand>
        <name>[4Fe-4S] cluster</name>
        <dbReference type="ChEBI" id="CHEBI:49883"/>
        <label>2</label>
    </ligand>
</feature>
<feature type="binding site" evidence="10">
    <location>
        <position position="139"/>
    </location>
    <ligand>
        <name>[4Fe-4S] cluster</name>
        <dbReference type="ChEBI" id="CHEBI:49883"/>
        <label>2</label>
    </ligand>
</feature>
<feature type="domain" description="4Fe-4S ferredoxin-type" evidence="12">
    <location>
        <begin position="164"/>
        <end position="193"/>
    </location>
</feature>
<dbReference type="PANTHER" id="PTHR43560:SF1">
    <property type="entry name" value="ION-TRANSLOCATING OXIDOREDUCTASE COMPLEX SUBUNIT B"/>
    <property type="match status" value="1"/>
</dbReference>
<dbReference type="InterPro" id="IPR017900">
    <property type="entry name" value="4Fe4S_Fe_S_CS"/>
</dbReference>
<dbReference type="GO" id="GO:0005886">
    <property type="term" value="C:plasma membrane"/>
    <property type="evidence" value="ECO:0007669"/>
    <property type="project" value="UniProtKB-SubCell"/>
</dbReference>
<dbReference type="Pfam" id="PF14697">
    <property type="entry name" value="Fer4_21"/>
    <property type="match status" value="1"/>
</dbReference>
<dbReference type="EC" id="7.-.-.-" evidence="10"/>
<accession>A0AA43XLN2</accession>
<keyword evidence="1 10" id="KW-0813">Transport</keyword>
<feature type="domain" description="4Fe-4S ferredoxin-type" evidence="12">
    <location>
        <begin position="240"/>
        <end position="267"/>
    </location>
</feature>
<dbReference type="HAMAP" id="MF_00463">
    <property type="entry name" value="RsxB_RnfB"/>
    <property type="match status" value="1"/>
</dbReference>
<dbReference type="GO" id="GO:0022900">
    <property type="term" value="P:electron transport chain"/>
    <property type="evidence" value="ECO:0007669"/>
    <property type="project" value="UniProtKB-UniRule"/>
</dbReference>
<dbReference type="Pfam" id="PF00037">
    <property type="entry name" value="Fer4"/>
    <property type="match status" value="1"/>
</dbReference>
<dbReference type="GO" id="GO:0009055">
    <property type="term" value="F:electron transfer activity"/>
    <property type="evidence" value="ECO:0007669"/>
    <property type="project" value="InterPro"/>
</dbReference>
<organism evidence="14 15">
    <name type="scientific">Isachenkonia alkalipeptolytica</name>
    <dbReference type="NCBI Taxonomy" id="2565777"/>
    <lineage>
        <taxon>Bacteria</taxon>
        <taxon>Bacillati</taxon>
        <taxon>Bacillota</taxon>
        <taxon>Clostridia</taxon>
        <taxon>Eubacteriales</taxon>
        <taxon>Clostridiaceae</taxon>
        <taxon>Isachenkonia</taxon>
    </lineage>
</organism>
<evidence type="ECO:0000256" key="6">
    <source>
        <dbReference type="ARBA" id="ARBA00022982"/>
    </source>
</evidence>
<feature type="binding site" evidence="10">
    <location>
        <position position="173"/>
    </location>
    <ligand>
        <name>[4Fe-4S] cluster</name>
        <dbReference type="ChEBI" id="CHEBI:49883"/>
        <label>3</label>
    </ligand>
</feature>
<evidence type="ECO:0000256" key="4">
    <source>
        <dbReference type="ARBA" id="ARBA00022737"/>
    </source>
</evidence>
<evidence type="ECO:0000256" key="5">
    <source>
        <dbReference type="ARBA" id="ARBA00022967"/>
    </source>
</evidence>
<evidence type="ECO:0000256" key="1">
    <source>
        <dbReference type="ARBA" id="ARBA00022448"/>
    </source>
</evidence>
<gene>
    <name evidence="10" type="primary">rnfB</name>
    <name evidence="14" type="ORF">ISALK_10645</name>
</gene>
<feature type="transmembrane region" description="Helical" evidence="11">
    <location>
        <begin position="6"/>
        <end position="27"/>
    </location>
</feature>
<feature type="binding site" evidence="10">
    <location>
        <position position="176"/>
    </location>
    <ligand>
        <name>[4Fe-4S] cluster</name>
        <dbReference type="ChEBI" id="CHEBI:49883"/>
        <label>3</label>
    </ligand>
</feature>
<evidence type="ECO:0000256" key="8">
    <source>
        <dbReference type="ARBA" id="ARBA00023014"/>
    </source>
</evidence>
<feature type="domain" description="4Fe-4S" evidence="13">
    <location>
        <begin position="34"/>
        <end position="93"/>
    </location>
</feature>
<feature type="binding site" evidence="10">
    <location>
        <position position="76"/>
    </location>
    <ligand>
        <name>[4Fe-4S] cluster</name>
        <dbReference type="ChEBI" id="CHEBI:49883"/>
        <label>1</label>
    </ligand>
</feature>
<feature type="binding site" evidence="10">
    <location>
        <position position="51"/>
    </location>
    <ligand>
        <name>[4Fe-4S] cluster</name>
        <dbReference type="ChEBI" id="CHEBI:49883"/>
        <label>1</label>
    </ligand>
</feature>
<proteinExistence type="inferred from homology"/>
<dbReference type="PROSITE" id="PS00198">
    <property type="entry name" value="4FE4S_FER_1"/>
    <property type="match status" value="4"/>
</dbReference>
<evidence type="ECO:0000256" key="3">
    <source>
        <dbReference type="ARBA" id="ARBA00022723"/>
    </source>
</evidence>
<dbReference type="Pfam" id="PF13187">
    <property type="entry name" value="Fer4_9"/>
    <property type="match status" value="1"/>
</dbReference>
<keyword evidence="5 10" id="KW-1278">Translocase</keyword>
<dbReference type="CDD" id="cd10549">
    <property type="entry name" value="MtMvhB_like"/>
    <property type="match status" value="2"/>
</dbReference>